<dbReference type="AlphaFoldDB" id="A0A6C0F3Q4"/>
<proteinExistence type="predicted"/>
<dbReference type="PANTHER" id="PTHR43392">
    <property type="entry name" value="AAA-TYPE ATPASE FAMILY PROTEIN / ANKYRIN REPEAT FAMILY PROTEIN"/>
    <property type="match status" value="1"/>
</dbReference>
<dbReference type="InterPro" id="IPR050773">
    <property type="entry name" value="CbxX/CfxQ_RuBisCO_ESX"/>
</dbReference>
<evidence type="ECO:0000256" key="1">
    <source>
        <dbReference type="SAM" id="MobiDB-lite"/>
    </source>
</evidence>
<dbReference type="GO" id="GO:0005524">
    <property type="term" value="F:ATP binding"/>
    <property type="evidence" value="ECO:0007669"/>
    <property type="project" value="InterPro"/>
</dbReference>
<reference evidence="3" key="1">
    <citation type="journal article" date="2020" name="Nature">
        <title>Giant virus diversity and host interactions through global metagenomics.</title>
        <authorList>
            <person name="Schulz F."/>
            <person name="Roux S."/>
            <person name="Paez-Espino D."/>
            <person name="Jungbluth S."/>
            <person name="Walsh D.A."/>
            <person name="Denef V.J."/>
            <person name="McMahon K.D."/>
            <person name="Konstantinidis K.T."/>
            <person name="Eloe-Fadrosh E.A."/>
            <person name="Kyrpides N.C."/>
            <person name="Woyke T."/>
        </authorList>
    </citation>
    <scope>NUCLEOTIDE SEQUENCE</scope>
    <source>
        <strain evidence="3">GVMAG-M-3300009182-46</strain>
    </source>
</reference>
<feature type="region of interest" description="Disordered" evidence="1">
    <location>
        <begin position="273"/>
        <end position="293"/>
    </location>
</feature>
<dbReference type="InterPro" id="IPR027417">
    <property type="entry name" value="P-loop_NTPase"/>
</dbReference>
<dbReference type="Pfam" id="PF00004">
    <property type="entry name" value="AAA"/>
    <property type="match status" value="1"/>
</dbReference>
<dbReference type="EMBL" id="MN739031">
    <property type="protein sequence ID" value="QHT36148.1"/>
    <property type="molecule type" value="Genomic_DNA"/>
</dbReference>
<feature type="domain" description="ATPase AAA-type core" evidence="2">
    <location>
        <begin position="313"/>
        <end position="421"/>
    </location>
</feature>
<name>A0A6C0F3Q4_9ZZZZ</name>
<evidence type="ECO:0000259" key="2">
    <source>
        <dbReference type="Pfam" id="PF00004"/>
    </source>
</evidence>
<protein>
    <recommendedName>
        <fullName evidence="2">ATPase AAA-type core domain-containing protein</fullName>
    </recommendedName>
</protein>
<accession>A0A6C0F3Q4</accession>
<dbReference type="Gene3D" id="3.40.50.300">
    <property type="entry name" value="P-loop containing nucleotide triphosphate hydrolases"/>
    <property type="match status" value="1"/>
</dbReference>
<dbReference type="InterPro" id="IPR003959">
    <property type="entry name" value="ATPase_AAA_core"/>
</dbReference>
<organism evidence="3">
    <name type="scientific">viral metagenome</name>
    <dbReference type="NCBI Taxonomy" id="1070528"/>
    <lineage>
        <taxon>unclassified sequences</taxon>
        <taxon>metagenomes</taxon>
        <taxon>organismal metagenomes</taxon>
    </lineage>
</organism>
<sequence length="554" mass="63851">MTRPSTNEKNKRALQRKYGNANKTANQVHIYNSFLENMDKKQREQTERTDELDKIFNNTDNIWPRNQSLTNNSINCNSVSSKEHIDLILKKILEKYTDFGYNNEMFNGISNEDGIISKMETNNPNLYENNPKEPFIHDDKERVNAANILLKIREKHAKTPPINIERIATPNIEREKVHIDVEINGLNDLLKLIEDYPDDITKEYNINMTSLHKIKTPLNDLNNMIGMKKLKESVVDQIIYYLQDFHKATHSPVSFSIPLPIKLDQSVDSKPESKLIDQNGGCGQECKHDSKKDSKKDFKIDTKNEVGDFMHTVIYGSPGTGKTEIAKIIGQIFSNLGILSKGTFKKVTRSDLVAGYLGQTALKTRDVIKEAIGGVLFIDEAYSLGNSEKRDSFSKECIDTLCEALSDHKADLMVIIAGYEAELNECFFNYNQGLNSRFTWRYKTDDYTSEDMCRIFTKKIADYGWEIAEGENINPSWFEKKMDYFKYYGRDIETLLAKIKIAHSRRVFCKSKDIKKKLTIKDLEKGFDIYLKNEEVKGRKENAEMKTKLYGLYV</sequence>
<evidence type="ECO:0000313" key="3">
    <source>
        <dbReference type="EMBL" id="QHT36148.1"/>
    </source>
</evidence>
<dbReference type="PANTHER" id="PTHR43392:SF2">
    <property type="entry name" value="AAA-TYPE ATPASE FAMILY PROTEIN _ ANKYRIN REPEAT FAMILY PROTEIN"/>
    <property type="match status" value="1"/>
</dbReference>
<dbReference type="SUPFAM" id="SSF52540">
    <property type="entry name" value="P-loop containing nucleoside triphosphate hydrolases"/>
    <property type="match status" value="1"/>
</dbReference>
<dbReference type="GO" id="GO:0016887">
    <property type="term" value="F:ATP hydrolysis activity"/>
    <property type="evidence" value="ECO:0007669"/>
    <property type="project" value="InterPro"/>
</dbReference>